<sequence length="350" mass="37671">MRGNREARDVAGDQERSEFFAELDKVVGQSGRSADDIGRATQIARSRLSEMLGGKLTRVPAKAVLAAILEACGLGTTEIGEWEVRRLALADFPSTYAEVAHLTRELDRATENLDARRADEQRLRDRLADTTGQRDGLRASAAPSPTQRGKLAAAGRHIEALAARLAEAVERARAAEIAVAGLRSDLSRAEFDLLYEDCRRPPEADGTHGDLGEAQGLMAAALSHLRGATQQVHEQFSGRAGGIRHEVVAYLHSSCAELENSLRALDEFTLRSTQHLHTATGAIAVLSERLRQTSAEMAECLRTLTDCRQKIEALDDFGCSELGELAHRAAATLESSQGTAAAAARALEDG</sequence>
<reference evidence="2" key="1">
    <citation type="submission" date="2021-01" db="EMBL/GenBank/DDBJ databases">
        <title>Whole genome shotgun sequence of Actinoplanes rishiriensis NBRC 108556.</title>
        <authorList>
            <person name="Komaki H."/>
            <person name="Tamura T."/>
        </authorList>
    </citation>
    <scope>NUCLEOTIDE SEQUENCE</scope>
    <source>
        <strain evidence="2">NBRC 108556</strain>
    </source>
</reference>
<feature type="compositionally biased region" description="Basic and acidic residues" evidence="1">
    <location>
        <begin position="119"/>
        <end position="128"/>
    </location>
</feature>
<gene>
    <name evidence="2" type="ORF">Ari01nite_79360</name>
</gene>
<organism evidence="2 3">
    <name type="scientific">Paractinoplanes rishiriensis</name>
    <dbReference type="NCBI Taxonomy" id="1050105"/>
    <lineage>
        <taxon>Bacteria</taxon>
        <taxon>Bacillati</taxon>
        <taxon>Actinomycetota</taxon>
        <taxon>Actinomycetes</taxon>
        <taxon>Micromonosporales</taxon>
        <taxon>Micromonosporaceae</taxon>
        <taxon>Paractinoplanes</taxon>
    </lineage>
</organism>
<keyword evidence="3" id="KW-1185">Reference proteome</keyword>
<dbReference type="EMBL" id="BOMV01000083">
    <property type="protein sequence ID" value="GIF00472.1"/>
    <property type="molecule type" value="Genomic_DNA"/>
</dbReference>
<proteinExistence type="predicted"/>
<evidence type="ECO:0000313" key="3">
    <source>
        <dbReference type="Proteomes" id="UP000636960"/>
    </source>
</evidence>
<dbReference type="Proteomes" id="UP000636960">
    <property type="component" value="Unassembled WGS sequence"/>
</dbReference>
<accession>A0A919K3Z1</accession>
<dbReference type="AlphaFoldDB" id="A0A919K3Z1"/>
<feature type="region of interest" description="Disordered" evidence="1">
    <location>
        <begin position="119"/>
        <end position="149"/>
    </location>
</feature>
<evidence type="ECO:0000313" key="2">
    <source>
        <dbReference type="EMBL" id="GIF00472.1"/>
    </source>
</evidence>
<evidence type="ECO:0000256" key="1">
    <source>
        <dbReference type="SAM" id="MobiDB-lite"/>
    </source>
</evidence>
<protein>
    <submittedName>
        <fullName evidence="2">Uncharacterized protein</fullName>
    </submittedName>
</protein>
<comment type="caution">
    <text evidence="2">The sequence shown here is derived from an EMBL/GenBank/DDBJ whole genome shotgun (WGS) entry which is preliminary data.</text>
</comment>
<name>A0A919K3Z1_9ACTN</name>